<comment type="caution">
    <text evidence="1">The sequence shown here is derived from an EMBL/GenBank/DDBJ whole genome shotgun (WGS) entry which is preliminary data.</text>
</comment>
<keyword evidence="2" id="KW-1185">Reference proteome</keyword>
<accession>A0A2W2DHW5</accession>
<name>A0A2W2DHW5_9ACTN</name>
<sequence>MAQSLTQQVKPDESRVRERRRQIAHVAVGRVVEQHDLLPAGHFSQPLDHVGGLVRQDPVVGRQVDAPPGLLVGQRPARWMRTASMVPMDTDRNRRLVRREFRMTF</sequence>
<reference evidence="1 2" key="1">
    <citation type="submission" date="2018-01" db="EMBL/GenBank/DDBJ databases">
        <title>Draft genome sequence of Nonomuraea sp. KC333.</title>
        <authorList>
            <person name="Sahin N."/>
            <person name="Saygin H."/>
            <person name="Ay H."/>
        </authorList>
    </citation>
    <scope>NUCLEOTIDE SEQUENCE [LARGE SCALE GENOMIC DNA]</scope>
    <source>
        <strain evidence="1 2">KC333</strain>
    </source>
</reference>
<dbReference type="Proteomes" id="UP000249304">
    <property type="component" value="Unassembled WGS sequence"/>
</dbReference>
<proteinExistence type="predicted"/>
<gene>
    <name evidence="1" type="ORF">C1J01_34695</name>
</gene>
<evidence type="ECO:0000313" key="1">
    <source>
        <dbReference type="EMBL" id="PZG11512.1"/>
    </source>
</evidence>
<dbReference type="EMBL" id="POUD01000208">
    <property type="protein sequence ID" value="PZG11512.1"/>
    <property type="molecule type" value="Genomic_DNA"/>
</dbReference>
<organism evidence="1 2">
    <name type="scientific">Nonomuraea aridisoli</name>
    <dbReference type="NCBI Taxonomy" id="2070368"/>
    <lineage>
        <taxon>Bacteria</taxon>
        <taxon>Bacillati</taxon>
        <taxon>Actinomycetota</taxon>
        <taxon>Actinomycetes</taxon>
        <taxon>Streptosporangiales</taxon>
        <taxon>Streptosporangiaceae</taxon>
        <taxon>Nonomuraea</taxon>
    </lineage>
</organism>
<protein>
    <submittedName>
        <fullName evidence="1">Uncharacterized protein</fullName>
    </submittedName>
</protein>
<evidence type="ECO:0000313" key="2">
    <source>
        <dbReference type="Proteomes" id="UP000249304"/>
    </source>
</evidence>
<dbReference type="AlphaFoldDB" id="A0A2W2DHW5"/>